<organism evidence="6 7">
    <name type="scientific">Solirubrobacter phytolaccae</name>
    <dbReference type="NCBI Taxonomy" id="1404360"/>
    <lineage>
        <taxon>Bacteria</taxon>
        <taxon>Bacillati</taxon>
        <taxon>Actinomycetota</taxon>
        <taxon>Thermoleophilia</taxon>
        <taxon>Solirubrobacterales</taxon>
        <taxon>Solirubrobacteraceae</taxon>
        <taxon>Solirubrobacter</taxon>
    </lineage>
</organism>
<evidence type="ECO:0000256" key="4">
    <source>
        <dbReference type="SAM" id="MobiDB-lite"/>
    </source>
</evidence>
<accession>A0A9X3NCE5</accession>
<dbReference type="Gene3D" id="3.40.190.10">
    <property type="entry name" value="Periplasmic binding protein-like II"/>
    <property type="match status" value="2"/>
</dbReference>
<keyword evidence="7" id="KW-1185">Reference proteome</keyword>
<dbReference type="InterPro" id="IPR006059">
    <property type="entry name" value="SBP"/>
</dbReference>
<dbReference type="GO" id="GO:0042956">
    <property type="term" value="P:maltodextrin transmembrane transport"/>
    <property type="evidence" value="ECO:0007669"/>
    <property type="project" value="TreeGrafter"/>
</dbReference>
<dbReference type="GO" id="GO:1901982">
    <property type="term" value="F:maltose binding"/>
    <property type="evidence" value="ECO:0007669"/>
    <property type="project" value="TreeGrafter"/>
</dbReference>
<feature type="signal peptide" evidence="5">
    <location>
        <begin position="1"/>
        <end position="21"/>
    </location>
</feature>
<gene>
    <name evidence="6" type="ORF">OJ997_24365</name>
</gene>
<comment type="similarity">
    <text evidence="1">Belongs to the bacterial solute-binding protein 1 family.</text>
</comment>
<evidence type="ECO:0000256" key="1">
    <source>
        <dbReference type="ARBA" id="ARBA00008520"/>
    </source>
</evidence>
<dbReference type="SUPFAM" id="SSF53850">
    <property type="entry name" value="Periplasmic binding protein-like II"/>
    <property type="match status" value="1"/>
</dbReference>
<comment type="caution">
    <text evidence="6">The sequence shown here is derived from an EMBL/GenBank/DDBJ whole genome shotgun (WGS) entry which is preliminary data.</text>
</comment>
<keyword evidence="2" id="KW-0813">Transport</keyword>
<dbReference type="AlphaFoldDB" id="A0A9X3NCE5"/>
<dbReference type="RefSeq" id="WP_270027855.1">
    <property type="nucleotide sequence ID" value="NZ_JAPDDP010000054.1"/>
</dbReference>
<sequence length="448" mass="47837">MKAKSVLAAFALSALVAGCGAAPGGDSNEDKPASTPAATAEAKPDIAKAGDVTLKVWDQNVRGGQNAEIEELNKQFEAKYPNVKIDRTKKSFEDLLKTVKLAASGADAPDVVQANQGRGVMGEMVKAQLLRPVTDYAKVYDWESRYSSTLLDLNKFSADGAEFGSGDLYGLSQMGEIVGVFYNKEKVATPPTTLTEFEASLQQVKDGGDTPIMFGNLEKWPGIHNFESVLGQTADKQAIRDFVFARDGASFDNPEFQAGATKIKEWVDKGYFNKNFNGTDYDPAWQSFAKGKSAYLIAGTWVTADLADQMGDNVGFMLMPGADANAPVSLGGEDLPFTITTASKVPDVASAYIDFLTDANAAKVLVDTNNLPAMKGAPAPAGGVSVDVANAWQKLNDADGVIPYLDYTTPTFYDDISGAIQELLAGKQSPTEFTAGVQSAFDKWSESR</sequence>
<dbReference type="GO" id="GO:0055052">
    <property type="term" value="C:ATP-binding cassette (ABC) transporter complex, substrate-binding subunit-containing"/>
    <property type="evidence" value="ECO:0007669"/>
    <property type="project" value="TreeGrafter"/>
</dbReference>
<dbReference type="GO" id="GO:0015768">
    <property type="term" value="P:maltose transport"/>
    <property type="evidence" value="ECO:0007669"/>
    <property type="project" value="TreeGrafter"/>
</dbReference>
<evidence type="ECO:0000256" key="3">
    <source>
        <dbReference type="ARBA" id="ARBA00022729"/>
    </source>
</evidence>
<evidence type="ECO:0000256" key="2">
    <source>
        <dbReference type="ARBA" id="ARBA00022448"/>
    </source>
</evidence>
<feature type="chain" id="PRO_5040964251" evidence="5">
    <location>
        <begin position="22"/>
        <end position="448"/>
    </location>
</feature>
<dbReference type="Proteomes" id="UP001147653">
    <property type="component" value="Unassembled WGS sequence"/>
</dbReference>
<evidence type="ECO:0000313" key="7">
    <source>
        <dbReference type="Proteomes" id="UP001147653"/>
    </source>
</evidence>
<dbReference type="PANTHER" id="PTHR30061">
    <property type="entry name" value="MALTOSE-BINDING PERIPLASMIC PROTEIN"/>
    <property type="match status" value="1"/>
</dbReference>
<keyword evidence="3 5" id="KW-0732">Signal</keyword>
<dbReference type="PANTHER" id="PTHR30061:SF50">
    <property type="entry name" value="MALTOSE_MALTODEXTRIN-BINDING PERIPLASMIC PROTEIN"/>
    <property type="match status" value="1"/>
</dbReference>
<name>A0A9X3NCE5_9ACTN</name>
<evidence type="ECO:0000256" key="5">
    <source>
        <dbReference type="SAM" id="SignalP"/>
    </source>
</evidence>
<dbReference type="PROSITE" id="PS51257">
    <property type="entry name" value="PROKAR_LIPOPROTEIN"/>
    <property type="match status" value="1"/>
</dbReference>
<protein>
    <submittedName>
        <fullName evidence="6">Extracellular solute-binding protein</fullName>
    </submittedName>
</protein>
<dbReference type="Pfam" id="PF13416">
    <property type="entry name" value="SBP_bac_8"/>
    <property type="match status" value="1"/>
</dbReference>
<dbReference type="EMBL" id="JAPDDP010000054">
    <property type="protein sequence ID" value="MDA0183466.1"/>
    <property type="molecule type" value="Genomic_DNA"/>
</dbReference>
<reference evidence="6" key="1">
    <citation type="submission" date="2022-10" db="EMBL/GenBank/DDBJ databases">
        <title>The WGS of Solirubrobacter phytolaccae KCTC 29190.</title>
        <authorList>
            <person name="Jiang Z."/>
        </authorList>
    </citation>
    <scope>NUCLEOTIDE SEQUENCE</scope>
    <source>
        <strain evidence="6">KCTC 29190</strain>
    </source>
</reference>
<proteinExistence type="inferred from homology"/>
<feature type="region of interest" description="Disordered" evidence="4">
    <location>
        <begin position="21"/>
        <end position="43"/>
    </location>
</feature>
<evidence type="ECO:0000313" key="6">
    <source>
        <dbReference type="EMBL" id="MDA0183466.1"/>
    </source>
</evidence>